<dbReference type="PROSITE" id="PS50112">
    <property type="entry name" value="PAS"/>
    <property type="match status" value="1"/>
</dbReference>
<gene>
    <name evidence="8" type="ORF">HaLaN_25560</name>
</gene>
<keyword evidence="1" id="KW-0600">Photoreceptor protein</keyword>
<proteinExistence type="predicted"/>
<dbReference type="InterPro" id="IPR052994">
    <property type="entry name" value="Tiny_macrocysts_regulators"/>
</dbReference>
<feature type="non-terminal residue" evidence="8">
    <location>
        <position position="1"/>
    </location>
</feature>
<keyword evidence="4" id="KW-0547">Nucleotide-binding</keyword>
<sequence>VEIASRCCRHWVDEDTLEPDGVVLAERIISAGKLLMPHQPYMVIWYSSFLIDVQGSYQSGYAELQYAKKAPNPSLLERFCIFVRDQEHAQKSSAASSGDNASVDLVSYVEFQRNYRLAVKLHTDALLAKRTFWETLLHANVTFDKLSNAVARIESTVRASDRMYKQVLSRHSNSVKVLQLYVKFLQGVRSDPWSAARWAAEAEKLQKLEEEANERAVFGGGPQGNSLHNHDDSKGVIIMGANCLVRMINDVACGILGYTNKQEILGKNINVIVPPPFSRNHNNYVRNYIQTGKAKILDQLREFVALHKDRYVKPISVFVTKVSGIGEDSVFMGVFAEIVSPHNVAIVWVMGGGQVLSCDGTFTDWLGYKQEDLHGKPVTDLVLQRQELEQTLMQMRHFYLDEVVQVDAEIKVGGINETALYVLTMRRSTDASQKLMVTDSRGRILHVTKHLATDLNTTVSKLQGGGAAHALDALLPQPFMRIHHQVLDERRLSLVLNSKGLVLQAGDSTSSLFGFEPTALVGAHLAYVVDVLRPSAGDGTGIVSMLDDELRAGQVLMHMAERSYANPGASWRVGVSPIMDPVQLAALGPMGMAMMAKKTVPAVMTVEAHLEQPFLDGARVQLPPELLLK</sequence>
<comment type="caution">
    <text evidence="8">The sequence shown here is derived from an EMBL/GenBank/DDBJ whole genome shotgun (WGS) entry which is preliminary data.</text>
</comment>
<reference evidence="8 9" key="1">
    <citation type="submission" date="2020-02" db="EMBL/GenBank/DDBJ databases">
        <title>Draft genome sequence of Haematococcus lacustris strain NIES-144.</title>
        <authorList>
            <person name="Morimoto D."/>
            <person name="Nakagawa S."/>
            <person name="Yoshida T."/>
            <person name="Sawayama S."/>
        </authorList>
    </citation>
    <scope>NUCLEOTIDE SEQUENCE [LARGE SCALE GENOMIC DNA]</scope>
    <source>
        <strain evidence="8 9">NIES-144</strain>
    </source>
</reference>
<dbReference type="InterPro" id="IPR035965">
    <property type="entry name" value="PAS-like_dom_sf"/>
</dbReference>
<keyword evidence="1" id="KW-0675">Receptor</keyword>
<dbReference type="PANTHER" id="PTHR31600">
    <property type="entry name" value="TINY MACROCYSTS PROTEIN B-RELATED"/>
    <property type="match status" value="1"/>
</dbReference>
<keyword evidence="1" id="KW-0157">Chromophore</keyword>
<keyword evidence="5" id="KW-0418">Kinase</keyword>
<dbReference type="GO" id="GO:0016301">
    <property type="term" value="F:kinase activity"/>
    <property type="evidence" value="ECO:0007669"/>
    <property type="project" value="UniProtKB-KW"/>
</dbReference>
<keyword evidence="6" id="KW-0067">ATP-binding</keyword>
<dbReference type="Proteomes" id="UP000485058">
    <property type="component" value="Unassembled WGS sequence"/>
</dbReference>
<dbReference type="SUPFAM" id="SSF55785">
    <property type="entry name" value="PYP-like sensor domain (PAS domain)"/>
    <property type="match status" value="2"/>
</dbReference>
<evidence type="ECO:0000259" key="7">
    <source>
        <dbReference type="PROSITE" id="PS50112"/>
    </source>
</evidence>
<evidence type="ECO:0000256" key="4">
    <source>
        <dbReference type="ARBA" id="ARBA00022741"/>
    </source>
</evidence>
<dbReference type="Pfam" id="PF13426">
    <property type="entry name" value="PAS_9"/>
    <property type="match status" value="2"/>
</dbReference>
<evidence type="ECO:0000256" key="5">
    <source>
        <dbReference type="ARBA" id="ARBA00022777"/>
    </source>
</evidence>
<keyword evidence="2" id="KW-0716">Sensory transduction</keyword>
<evidence type="ECO:0000256" key="1">
    <source>
        <dbReference type="ARBA" id="ARBA00022543"/>
    </source>
</evidence>
<accession>A0A6A0A431</accession>
<feature type="non-terminal residue" evidence="8">
    <location>
        <position position="629"/>
    </location>
</feature>
<evidence type="ECO:0000256" key="3">
    <source>
        <dbReference type="ARBA" id="ARBA00022679"/>
    </source>
</evidence>
<dbReference type="EMBL" id="BLLF01003412">
    <property type="protein sequence ID" value="GFH27264.1"/>
    <property type="molecule type" value="Genomic_DNA"/>
</dbReference>
<dbReference type="NCBIfam" id="TIGR00229">
    <property type="entry name" value="sensory_box"/>
    <property type="match status" value="1"/>
</dbReference>
<dbReference type="Gene3D" id="3.30.450.20">
    <property type="entry name" value="PAS domain"/>
    <property type="match status" value="1"/>
</dbReference>
<dbReference type="GO" id="GO:0005524">
    <property type="term" value="F:ATP binding"/>
    <property type="evidence" value="ECO:0007669"/>
    <property type="project" value="UniProtKB-KW"/>
</dbReference>
<dbReference type="InterPro" id="IPR000014">
    <property type="entry name" value="PAS"/>
</dbReference>
<evidence type="ECO:0000313" key="8">
    <source>
        <dbReference type="EMBL" id="GFH27264.1"/>
    </source>
</evidence>
<dbReference type="FunFam" id="3.30.450.20:FF:000060">
    <property type="entry name" value="Sensor protein FixL"/>
    <property type="match status" value="1"/>
</dbReference>
<dbReference type="PANTHER" id="PTHR31600:SF2">
    <property type="entry name" value="GAMETE ENRICHED GENE 10 PROTEIN-RELATED"/>
    <property type="match status" value="1"/>
</dbReference>
<dbReference type="CDD" id="cd00130">
    <property type="entry name" value="PAS"/>
    <property type="match status" value="2"/>
</dbReference>
<name>A0A6A0A431_HAELA</name>
<keyword evidence="9" id="KW-1185">Reference proteome</keyword>
<keyword evidence="3" id="KW-0808">Transferase</keyword>
<evidence type="ECO:0000313" key="9">
    <source>
        <dbReference type="Proteomes" id="UP000485058"/>
    </source>
</evidence>
<organism evidence="8 9">
    <name type="scientific">Haematococcus lacustris</name>
    <name type="common">Green alga</name>
    <name type="synonym">Haematococcus pluvialis</name>
    <dbReference type="NCBI Taxonomy" id="44745"/>
    <lineage>
        <taxon>Eukaryota</taxon>
        <taxon>Viridiplantae</taxon>
        <taxon>Chlorophyta</taxon>
        <taxon>core chlorophytes</taxon>
        <taxon>Chlorophyceae</taxon>
        <taxon>CS clade</taxon>
        <taxon>Chlamydomonadales</taxon>
        <taxon>Haematococcaceae</taxon>
        <taxon>Haematococcus</taxon>
    </lineage>
</organism>
<dbReference type="InterPro" id="IPR057352">
    <property type="entry name" value="TPR_TmcB/C"/>
</dbReference>
<feature type="domain" description="PAS" evidence="7">
    <location>
        <begin position="494"/>
        <end position="535"/>
    </location>
</feature>
<dbReference type="GO" id="GO:0009881">
    <property type="term" value="F:photoreceptor activity"/>
    <property type="evidence" value="ECO:0007669"/>
    <property type="project" value="UniProtKB-KW"/>
</dbReference>
<dbReference type="Pfam" id="PF25474">
    <property type="entry name" value="TPR_TmcB"/>
    <property type="match status" value="1"/>
</dbReference>
<evidence type="ECO:0000256" key="6">
    <source>
        <dbReference type="ARBA" id="ARBA00022840"/>
    </source>
</evidence>
<protein>
    <submittedName>
        <fullName evidence="8">PAS domain-containing protein</fullName>
    </submittedName>
</protein>
<evidence type="ECO:0000256" key="2">
    <source>
        <dbReference type="ARBA" id="ARBA00022606"/>
    </source>
</evidence>
<dbReference type="AlphaFoldDB" id="A0A6A0A431"/>
<dbReference type="SMART" id="SM00091">
    <property type="entry name" value="PAS"/>
    <property type="match status" value="2"/>
</dbReference>